<keyword evidence="2" id="KW-0812">Transmembrane</keyword>
<dbReference type="Pfam" id="PF03703">
    <property type="entry name" value="bPH_2"/>
    <property type="match status" value="1"/>
</dbReference>
<dbReference type="OrthoDB" id="3354538at2"/>
<dbReference type="EMBL" id="FMHZ01000002">
    <property type="protein sequence ID" value="SCL55967.1"/>
    <property type="molecule type" value="Genomic_DNA"/>
</dbReference>
<dbReference type="AlphaFoldDB" id="A0A1C6UPJ8"/>
<dbReference type="RefSeq" id="WP_091098328.1">
    <property type="nucleotide sequence ID" value="NZ_FMHZ01000002.1"/>
</dbReference>
<keyword evidence="2" id="KW-0472">Membrane</keyword>
<evidence type="ECO:0000313" key="5">
    <source>
        <dbReference type="Proteomes" id="UP000199001"/>
    </source>
</evidence>
<feature type="region of interest" description="Disordered" evidence="1">
    <location>
        <begin position="1"/>
        <end position="66"/>
    </location>
</feature>
<name>A0A1C6UPJ8_9ACTN</name>
<evidence type="ECO:0000259" key="3">
    <source>
        <dbReference type="Pfam" id="PF03703"/>
    </source>
</evidence>
<feature type="transmembrane region" description="Helical" evidence="2">
    <location>
        <begin position="133"/>
        <end position="156"/>
    </location>
</feature>
<feature type="compositionally biased region" description="Low complexity" evidence="1">
    <location>
        <begin position="46"/>
        <end position="64"/>
    </location>
</feature>
<organism evidence="4 5">
    <name type="scientific">Micromonospora citrea</name>
    <dbReference type="NCBI Taxonomy" id="47855"/>
    <lineage>
        <taxon>Bacteria</taxon>
        <taxon>Bacillati</taxon>
        <taxon>Actinomycetota</taxon>
        <taxon>Actinomycetes</taxon>
        <taxon>Micromonosporales</taxon>
        <taxon>Micromonosporaceae</taxon>
        <taxon>Micromonospora</taxon>
    </lineage>
</organism>
<accession>A0A1C6UPJ8</accession>
<gene>
    <name evidence="4" type="ORF">GA0070606_2526</name>
</gene>
<dbReference type="InterPro" id="IPR005182">
    <property type="entry name" value="YdbS-like_PH"/>
</dbReference>
<reference evidence="5" key="1">
    <citation type="submission" date="2016-06" db="EMBL/GenBank/DDBJ databases">
        <authorList>
            <person name="Varghese N."/>
            <person name="Submissions Spin"/>
        </authorList>
    </citation>
    <scope>NUCLEOTIDE SEQUENCE [LARGE SCALE GENOMIC DNA]</scope>
    <source>
        <strain evidence="5">DSM 43903</strain>
    </source>
</reference>
<evidence type="ECO:0000256" key="2">
    <source>
        <dbReference type="SAM" id="Phobius"/>
    </source>
</evidence>
<dbReference type="PANTHER" id="PTHR37938:SF1">
    <property type="entry name" value="BLL0215 PROTEIN"/>
    <property type="match status" value="1"/>
</dbReference>
<protein>
    <submittedName>
        <fullName evidence="4">PH domain-containing protein</fullName>
    </submittedName>
</protein>
<dbReference type="STRING" id="47855.GA0070606_2526"/>
<feature type="compositionally biased region" description="Gly residues" evidence="1">
    <location>
        <begin position="33"/>
        <end position="45"/>
    </location>
</feature>
<keyword evidence="2" id="KW-1133">Transmembrane helix</keyword>
<dbReference type="PANTHER" id="PTHR37938">
    <property type="entry name" value="BLL0215 PROTEIN"/>
    <property type="match status" value="1"/>
</dbReference>
<evidence type="ECO:0000256" key="1">
    <source>
        <dbReference type="SAM" id="MobiDB-lite"/>
    </source>
</evidence>
<feature type="compositionally biased region" description="Basic and acidic residues" evidence="1">
    <location>
        <begin position="15"/>
        <end position="25"/>
    </location>
</feature>
<feature type="domain" description="YdbS-like PH" evidence="3">
    <location>
        <begin position="188"/>
        <end position="261"/>
    </location>
</feature>
<dbReference type="Proteomes" id="UP000199001">
    <property type="component" value="Unassembled WGS sequence"/>
</dbReference>
<evidence type="ECO:0000313" key="4">
    <source>
        <dbReference type="EMBL" id="SCL55967.1"/>
    </source>
</evidence>
<sequence length="291" mass="32079">MGSPSGPPFDPDDPDRERRERDTEPIPRLGPDDGPGYGTGPGLGDGPSLSDDAGYGDGPAYAGEGRSGRAWIRDPEAGYQPPQISEDELAGLRADAAGMTPRRVLPLEDEPSSLVARYLFPTERYRGEWKRHWIHLSTPLLVGIAATFVLGYLSGFLAGQDVGALTTIAVLLWFAVMGWVAWKVADWWYDRFILTNKRVMVVNGIITRQVAMMPLVRVTDMKYEQTPTGRALNYGTFVLESAGQEQALREIKNLPNPNELYLRVVEEMYEPQAVEARLGKEADEAKADDGA</sequence>
<proteinExistence type="predicted"/>
<feature type="transmembrane region" description="Helical" evidence="2">
    <location>
        <begin position="162"/>
        <end position="182"/>
    </location>
</feature>
<keyword evidence="5" id="KW-1185">Reference proteome</keyword>